<keyword evidence="3" id="KW-0520">NAD</keyword>
<protein>
    <submittedName>
        <fullName evidence="7">D-isomer specific 2-hydroxyacid dehydrogenase NAD-binding protein</fullName>
    </submittedName>
</protein>
<feature type="domain" description="D-isomer specific 2-hydroxyacid dehydrogenase catalytic" evidence="5">
    <location>
        <begin position="59"/>
        <end position="305"/>
    </location>
</feature>
<evidence type="ECO:0000256" key="2">
    <source>
        <dbReference type="ARBA" id="ARBA00023002"/>
    </source>
</evidence>
<evidence type="ECO:0000313" key="8">
    <source>
        <dbReference type="Proteomes" id="UP000053904"/>
    </source>
</evidence>
<dbReference type="PANTHER" id="PTHR43761">
    <property type="entry name" value="D-ISOMER SPECIFIC 2-HYDROXYACID DEHYDROGENASE FAMILY PROTEIN (AFU_ORTHOLOGUE AFUA_1G13630)"/>
    <property type="match status" value="1"/>
</dbReference>
<dbReference type="InterPro" id="IPR006140">
    <property type="entry name" value="D-isomer_DH_NAD-bd"/>
</dbReference>
<evidence type="ECO:0000313" key="7">
    <source>
        <dbReference type="EMBL" id="KUK76573.1"/>
    </source>
</evidence>
<organism evidence="7 8">
    <name type="scientific">candidate division WS6 bacterium 34_10</name>
    <dbReference type="NCBI Taxonomy" id="1641389"/>
    <lineage>
        <taxon>Bacteria</taxon>
        <taxon>Candidatus Dojkabacteria</taxon>
    </lineage>
</organism>
<dbReference type="InterPro" id="IPR006139">
    <property type="entry name" value="D-isomer_2_OHA_DH_cat_dom"/>
</dbReference>
<comment type="caution">
    <text evidence="7">The sequence shown here is derived from an EMBL/GenBank/DDBJ whole genome shotgun (WGS) entry which is preliminary data.</text>
</comment>
<gene>
    <name evidence="7" type="ORF">XD93_0837</name>
</gene>
<evidence type="ECO:0000256" key="1">
    <source>
        <dbReference type="ARBA" id="ARBA00005854"/>
    </source>
</evidence>
<name>A0A101HH66_9BACT</name>
<dbReference type="GO" id="GO:0051287">
    <property type="term" value="F:NAD binding"/>
    <property type="evidence" value="ECO:0007669"/>
    <property type="project" value="InterPro"/>
</dbReference>
<comment type="similarity">
    <text evidence="1 4">Belongs to the D-isomer specific 2-hydroxyacid dehydrogenase family.</text>
</comment>
<keyword evidence="2 4" id="KW-0560">Oxidoreductase</keyword>
<evidence type="ECO:0000259" key="6">
    <source>
        <dbReference type="Pfam" id="PF02826"/>
    </source>
</evidence>
<dbReference type="InterPro" id="IPR036291">
    <property type="entry name" value="NAD(P)-bd_dom_sf"/>
</dbReference>
<dbReference type="SUPFAM" id="SSF51735">
    <property type="entry name" value="NAD(P)-binding Rossmann-fold domains"/>
    <property type="match status" value="1"/>
</dbReference>
<dbReference type="AlphaFoldDB" id="A0A101HH66"/>
<dbReference type="Proteomes" id="UP000053904">
    <property type="component" value="Unassembled WGS sequence"/>
</dbReference>
<dbReference type="GO" id="GO:0016616">
    <property type="term" value="F:oxidoreductase activity, acting on the CH-OH group of donors, NAD or NADP as acceptor"/>
    <property type="evidence" value="ECO:0007669"/>
    <property type="project" value="InterPro"/>
</dbReference>
<dbReference type="Pfam" id="PF02826">
    <property type="entry name" value="2-Hacid_dh_C"/>
    <property type="match status" value="1"/>
</dbReference>
<evidence type="ECO:0000256" key="4">
    <source>
        <dbReference type="RuleBase" id="RU003719"/>
    </source>
</evidence>
<sequence>MKIIVVNKSTDFTEDQINKLKEKGKVVFVETKEDWIGYNDVDSDEEKILLLDPGIAEWKFSNDRLQDFNNLKAICLPTTDFSWVDVNFLKEKGALVTNVPKYSTEAVAEHCILLMLSLAKKLPLIIRNDWELDEELHLGNNIKGKVMGVIGLGDIGTRTAELGEAIDMNVKYWSRSSRDQRFEYLELEDLIKSSDYIFLTMAENKETEGFFSKSRADMMKRTSSIINIAGEGIWDLEYLNEKLQRNEISGIGFESDSKKITDYKGNVMVTPHIAWYTKESFDEDFRIWADCVISIIDNKPINVVN</sequence>
<dbReference type="Pfam" id="PF00389">
    <property type="entry name" value="2-Hacid_dh"/>
    <property type="match status" value="1"/>
</dbReference>
<evidence type="ECO:0000256" key="3">
    <source>
        <dbReference type="ARBA" id="ARBA00023027"/>
    </source>
</evidence>
<proteinExistence type="inferred from homology"/>
<reference evidence="8" key="1">
    <citation type="journal article" date="2015" name="MBio">
        <title>Genome-Resolved Metagenomic Analysis Reveals Roles for Candidate Phyla and Other Microbial Community Members in Biogeochemical Transformations in Oil Reservoirs.</title>
        <authorList>
            <person name="Hu P."/>
            <person name="Tom L."/>
            <person name="Singh A."/>
            <person name="Thomas B.C."/>
            <person name="Baker B.J."/>
            <person name="Piceno Y.M."/>
            <person name="Andersen G.L."/>
            <person name="Banfield J.F."/>
        </authorList>
    </citation>
    <scope>NUCLEOTIDE SEQUENCE [LARGE SCALE GENOMIC DNA]</scope>
</reference>
<dbReference type="InterPro" id="IPR050418">
    <property type="entry name" value="D-iso_2-hydroxyacid_DH_PdxB"/>
</dbReference>
<accession>A0A101HH66</accession>
<feature type="domain" description="D-isomer specific 2-hydroxyacid dehydrogenase NAD-binding" evidence="6">
    <location>
        <begin position="115"/>
        <end position="274"/>
    </location>
</feature>
<dbReference type="Gene3D" id="3.40.50.720">
    <property type="entry name" value="NAD(P)-binding Rossmann-like Domain"/>
    <property type="match status" value="2"/>
</dbReference>
<dbReference type="EMBL" id="LGGO01000131">
    <property type="protein sequence ID" value="KUK76573.1"/>
    <property type="molecule type" value="Genomic_DNA"/>
</dbReference>
<dbReference type="SUPFAM" id="SSF52283">
    <property type="entry name" value="Formate/glycerate dehydrogenase catalytic domain-like"/>
    <property type="match status" value="1"/>
</dbReference>
<dbReference type="PANTHER" id="PTHR43761:SF1">
    <property type="entry name" value="D-ISOMER SPECIFIC 2-HYDROXYACID DEHYDROGENASE CATALYTIC DOMAIN-CONTAINING PROTEIN-RELATED"/>
    <property type="match status" value="1"/>
</dbReference>
<evidence type="ECO:0000259" key="5">
    <source>
        <dbReference type="Pfam" id="PF00389"/>
    </source>
</evidence>